<evidence type="ECO:0000313" key="2">
    <source>
        <dbReference type="Proteomes" id="UP000019103"/>
    </source>
</evidence>
<reference evidence="1 2" key="2">
    <citation type="submission" date="2013-02" db="EMBL/GenBank/DDBJ databases">
        <title>The Genome Sequence of Plasmodium falciparum Palo Alto/Uganda.</title>
        <authorList>
            <consortium name="The Broad Institute Genome Sequencing Platform"/>
            <consortium name="The Broad Institute Genome Sequencing Center for Infectious Disease"/>
            <person name="Neafsey D."/>
            <person name="Cheeseman I."/>
            <person name="Volkman S."/>
            <person name="Adams J."/>
            <person name="Walker B."/>
            <person name="Young S.K."/>
            <person name="Zeng Q."/>
            <person name="Gargeya S."/>
            <person name="Fitzgerald M."/>
            <person name="Haas B."/>
            <person name="Abouelleil A."/>
            <person name="Alvarado L."/>
            <person name="Arachchi H.M."/>
            <person name="Berlin A.M."/>
            <person name="Chapman S.B."/>
            <person name="Dewar J."/>
            <person name="Goldberg J."/>
            <person name="Griggs A."/>
            <person name="Gujja S."/>
            <person name="Hansen M."/>
            <person name="Howarth C."/>
            <person name="Imamovic A."/>
            <person name="Larimer J."/>
            <person name="McCowan C."/>
            <person name="Murphy C."/>
            <person name="Neiman D."/>
            <person name="Pearson M."/>
            <person name="Priest M."/>
            <person name="Roberts A."/>
            <person name="Saif S."/>
            <person name="Shea T."/>
            <person name="Sisk P."/>
            <person name="Sykes S."/>
            <person name="Wortman J."/>
            <person name="Nusbaum C."/>
            <person name="Birren B."/>
        </authorList>
    </citation>
    <scope>NUCLEOTIDE SEQUENCE [LARGE SCALE GENOMIC DNA]</scope>
    <source>
        <strain evidence="1 2">Palo Alto/Uganda</strain>
    </source>
</reference>
<sequence length="12" mass="1297">MGHNLTNIGLIN</sequence>
<name>W4IQK6_PLAFP</name>
<protein>
    <submittedName>
        <fullName evidence="1">Uncharacterized protein</fullName>
    </submittedName>
</protein>
<organism evidence="1 2">
    <name type="scientific">Plasmodium falciparum (isolate Palo Alto / Uganda)</name>
    <dbReference type="NCBI Taxonomy" id="57270"/>
    <lineage>
        <taxon>Eukaryota</taxon>
        <taxon>Sar</taxon>
        <taxon>Alveolata</taxon>
        <taxon>Apicomplexa</taxon>
        <taxon>Aconoidasida</taxon>
        <taxon>Haemosporida</taxon>
        <taxon>Plasmodiidae</taxon>
        <taxon>Plasmodium</taxon>
        <taxon>Plasmodium (Laverania)</taxon>
    </lineage>
</organism>
<gene>
    <name evidence="1" type="ORF">PFUGPA_05992</name>
</gene>
<dbReference type="Proteomes" id="UP000019103">
    <property type="component" value="Unassembled WGS sequence"/>
</dbReference>
<proteinExistence type="predicted"/>
<accession>W4IQK6</accession>
<reference evidence="1 2" key="1">
    <citation type="submission" date="2013-02" db="EMBL/GenBank/DDBJ databases">
        <title>The Genome Annotation of Plasmodium falciparum Palo Alto/Uganda.</title>
        <authorList>
            <consortium name="The Broad Institute Genome Sequencing Platform"/>
            <consortium name="The Broad Institute Genome Sequencing Center for Infectious Disease"/>
            <person name="Neafsey D."/>
            <person name="Hoffman S."/>
            <person name="Volkman S."/>
            <person name="Rosenthal P."/>
            <person name="Walker B."/>
            <person name="Young S.K."/>
            <person name="Zeng Q."/>
            <person name="Gargeya S."/>
            <person name="Fitzgerald M."/>
            <person name="Haas B."/>
            <person name="Abouelleil A."/>
            <person name="Allen A.W."/>
            <person name="Alvarado L."/>
            <person name="Arachchi H.M."/>
            <person name="Berlin A.M."/>
            <person name="Chapman S.B."/>
            <person name="Gainer-Dewar J."/>
            <person name="Goldberg J."/>
            <person name="Griggs A."/>
            <person name="Gujja S."/>
            <person name="Hansen M."/>
            <person name="Howarth C."/>
            <person name="Imamovic A."/>
            <person name="Ireland A."/>
            <person name="Larimer J."/>
            <person name="McCowan C."/>
            <person name="Murphy C."/>
            <person name="Pearson M."/>
            <person name="Poon T.W."/>
            <person name="Priest M."/>
            <person name="Roberts A."/>
            <person name="Saif S."/>
            <person name="Shea T."/>
            <person name="Sisk P."/>
            <person name="Sykes S."/>
            <person name="Wortman J."/>
            <person name="Nusbaum C."/>
            <person name="Birren B."/>
        </authorList>
    </citation>
    <scope>NUCLEOTIDE SEQUENCE [LARGE SCALE GENOMIC DNA]</scope>
    <source>
        <strain evidence="1 2">Palo Alto/Uganda</strain>
    </source>
</reference>
<evidence type="ECO:0000313" key="1">
    <source>
        <dbReference type="EMBL" id="ETW51999.1"/>
    </source>
</evidence>
<dbReference type="EMBL" id="KI927425">
    <property type="protein sequence ID" value="ETW51999.1"/>
    <property type="molecule type" value="Genomic_DNA"/>
</dbReference>